<dbReference type="InterPro" id="IPR005509">
    <property type="entry name" value="AfsA_hotdog_dom"/>
</dbReference>
<evidence type="ECO:0000313" key="2">
    <source>
        <dbReference type="EMBL" id="HAG2284728.1"/>
    </source>
</evidence>
<feature type="domain" description="A-factor biosynthesis hotdog" evidence="1">
    <location>
        <begin position="68"/>
        <end position="193"/>
    </location>
</feature>
<reference evidence="2" key="2">
    <citation type="submission" date="2020-02" db="EMBL/GenBank/DDBJ databases">
        <authorList>
            <consortium name="NCBI Pathogen Detection Project"/>
        </authorList>
    </citation>
    <scope>NUCLEOTIDE SEQUENCE</scope>
    <source>
        <strain evidence="2">MA.CK_94/00001630</strain>
    </source>
</reference>
<gene>
    <name evidence="2" type="ORF">G8W61_005123</name>
</gene>
<comment type="caution">
    <text evidence="2">The sequence shown here is derived from an EMBL/GenBank/DDBJ whole genome shotgun (WGS) entry which is preliminary data.</text>
</comment>
<dbReference type="Pfam" id="PF03756">
    <property type="entry name" value="AfsA"/>
    <property type="match status" value="1"/>
</dbReference>
<dbReference type="AlphaFoldDB" id="A0A760BHY8"/>
<accession>A0A760BHY8</accession>
<protein>
    <recommendedName>
        <fullName evidence="1">A-factor biosynthesis hotdog domain-containing protein</fullName>
    </recommendedName>
</protein>
<dbReference type="EMBL" id="DAAXRP010000028">
    <property type="protein sequence ID" value="HAG2284728.1"/>
    <property type="molecule type" value="Genomic_DNA"/>
</dbReference>
<proteinExistence type="predicted"/>
<evidence type="ECO:0000259" key="1">
    <source>
        <dbReference type="Pfam" id="PF03756"/>
    </source>
</evidence>
<reference evidence="2" key="1">
    <citation type="journal article" date="2018" name="Genome Biol.">
        <title>SKESA: strategic k-mer extension for scrupulous assemblies.</title>
        <authorList>
            <person name="Souvorov A."/>
            <person name="Agarwala R."/>
            <person name="Lipman D.J."/>
        </authorList>
    </citation>
    <scope>NUCLEOTIDE SEQUENCE</scope>
    <source>
        <strain evidence="2">MA.CK_94/00001630</strain>
    </source>
</reference>
<organism evidence="2">
    <name type="scientific">Salmonella enterica</name>
    <name type="common">Salmonella choleraesuis</name>
    <dbReference type="NCBI Taxonomy" id="28901"/>
    <lineage>
        <taxon>Bacteria</taxon>
        <taxon>Pseudomonadati</taxon>
        <taxon>Pseudomonadota</taxon>
        <taxon>Gammaproteobacteria</taxon>
        <taxon>Enterobacterales</taxon>
        <taxon>Enterobacteriaceae</taxon>
        <taxon>Salmonella</taxon>
    </lineage>
</organism>
<sequence length="223" mass="25583">MKYIIGDVFRSFCDMKYAIPFSTLKKTSLGDGGYILGQGLTQHEINELIENKIIINNHFQKVDLSLTHKHKNKNSLIVNFYSQNTSKFAAEMYIHGDNDLLMDHITGMHIPGIALIEAAREFFIVSLSHIGFGTYRFILENIQSVFISYVFPVETNISINIKCVEDSNQKKTFDATIHFHQFKKKCAECCIRATLLPEKLAIFSEKISAQNTKLLERSYVQKY</sequence>
<name>A0A760BHY8_SALER</name>